<evidence type="ECO:0000256" key="1">
    <source>
        <dbReference type="ARBA" id="ARBA00022630"/>
    </source>
</evidence>
<dbReference type="Gene3D" id="1.10.167.10">
    <property type="entry name" value="Regulator of G-protein Signalling 4, domain 2"/>
    <property type="match status" value="1"/>
</dbReference>
<feature type="compositionally biased region" description="Basic and acidic residues" evidence="4">
    <location>
        <begin position="428"/>
        <end position="447"/>
    </location>
</feature>
<evidence type="ECO:0000259" key="5">
    <source>
        <dbReference type="Pfam" id="PF00615"/>
    </source>
</evidence>
<dbReference type="GO" id="GO:0005634">
    <property type="term" value="C:nucleus"/>
    <property type="evidence" value="ECO:0007669"/>
    <property type="project" value="TreeGrafter"/>
</dbReference>
<dbReference type="EMBL" id="MU853564">
    <property type="protein sequence ID" value="KAK4146040.1"/>
    <property type="molecule type" value="Genomic_DNA"/>
</dbReference>
<dbReference type="PANTHER" id="PTHR47429">
    <property type="entry name" value="PROTEIN TWIN LOV 1"/>
    <property type="match status" value="1"/>
</dbReference>
<name>A0AAN6V8N7_9PEZI</name>
<evidence type="ECO:0008006" key="9">
    <source>
        <dbReference type="Google" id="ProtNLM"/>
    </source>
</evidence>
<dbReference type="Pfam" id="PF00615">
    <property type="entry name" value="RGS"/>
    <property type="match status" value="1"/>
</dbReference>
<dbReference type="Pfam" id="PF13426">
    <property type="entry name" value="PAS_9"/>
    <property type="match status" value="1"/>
</dbReference>
<evidence type="ECO:0000256" key="4">
    <source>
        <dbReference type="SAM" id="MobiDB-lite"/>
    </source>
</evidence>
<feature type="region of interest" description="Disordered" evidence="4">
    <location>
        <begin position="545"/>
        <end position="584"/>
    </location>
</feature>
<feature type="compositionally biased region" description="Pro residues" evidence="4">
    <location>
        <begin position="482"/>
        <end position="498"/>
    </location>
</feature>
<dbReference type="GeneID" id="87819740"/>
<reference evidence="7" key="2">
    <citation type="submission" date="2023-05" db="EMBL/GenBank/DDBJ databases">
        <authorList>
            <consortium name="Lawrence Berkeley National Laboratory"/>
            <person name="Steindorff A."/>
            <person name="Hensen N."/>
            <person name="Bonometti L."/>
            <person name="Westerberg I."/>
            <person name="Brannstrom I.O."/>
            <person name="Guillou S."/>
            <person name="Cros-Aarteil S."/>
            <person name="Calhoun S."/>
            <person name="Haridas S."/>
            <person name="Kuo A."/>
            <person name="Mondo S."/>
            <person name="Pangilinan J."/>
            <person name="Riley R."/>
            <person name="Labutti K."/>
            <person name="Andreopoulos B."/>
            <person name="Lipzen A."/>
            <person name="Chen C."/>
            <person name="Yanf M."/>
            <person name="Daum C."/>
            <person name="Ng V."/>
            <person name="Clum A."/>
            <person name="Ohm R."/>
            <person name="Martin F."/>
            <person name="Silar P."/>
            <person name="Natvig D."/>
            <person name="Lalanne C."/>
            <person name="Gautier V."/>
            <person name="Ament-Velasquez S.L."/>
            <person name="Kruys A."/>
            <person name="Hutchinson M.I."/>
            <person name="Powell A.J."/>
            <person name="Barry K."/>
            <person name="Miller A.N."/>
            <person name="Grigoriev I.V."/>
            <person name="Debuchy R."/>
            <person name="Gladieux P."/>
            <person name="Thoren M.H."/>
            <person name="Johannesson H."/>
        </authorList>
    </citation>
    <scope>NUCLEOTIDE SEQUENCE</scope>
    <source>
        <strain evidence="7">CBS 141.50</strain>
    </source>
</reference>
<evidence type="ECO:0000313" key="8">
    <source>
        <dbReference type="Proteomes" id="UP001302676"/>
    </source>
</evidence>
<feature type="domain" description="PAS" evidence="6">
    <location>
        <begin position="286"/>
        <end position="388"/>
    </location>
</feature>
<gene>
    <name evidence="7" type="ORF">C8A04DRAFT_35316</name>
</gene>
<dbReference type="CDD" id="cd00130">
    <property type="entry name" value="PAS"/>
    <property type="match status" value="1"/>
</dbReference>
<keyword evidence="2" id="KW-0288">FMN</keyword>
<dbReference type="RefSeq" id="XP_062639411.1">
    <property type="nucleotide sequence ID" value="XM_062783127.1"/>
</dbReference>
<dbReference type="AlphaFoldDB" id="A0AAN6V8N7"/>
<dbReference type="Gene3D" id="3.30.450.20">
    <property type="entry name" value="PAS domain"/>
    <property type="match status" value="1"/>
</dbReference>
<sequence length="684" mass="74872">MQPQRSDTDESLLTLKGDPGNNERNTSTPVQVHREWSDPILTALSPRPAPKSPQSSGPKSSFRPRSDSGLAWTTNQAPFRRSAHGKPDSWLSAWSTSATVLSDEEENSSEADHASDHPPITDLKGLVLNGQVLPDFFEPAVIDLVLSNPDTVRRLRAFAQIRHTGSDIDFLSKVEEYSHALEEIIGFMTHISQHFTGSMATSPLELTPDVAGALKSNVKYCTRAALPALDKVYREARATAQERLSRNLYPEFVKYQLSQCLTASLSTHFMFGDQLRHRYPGLGEAFCLTDPLRPDNPIVCASDGFLSMSGYPRRDLIGKNCRLLQGPGTDPEAIRRLSQAAAAGKPVTELLLNYKPDGAPYWNLLFICPLMERGNVRYSLGAQINVSENMGSDYEDILGILNFGHMPGQLSSPRMDPPGSPHSSARLSSEHLDPDDLDDQHGGEQRTSRRRRFLRHFHRRSPSSRASSHSRRSTASVEEDSSPPPTVPSPQPAHPPPFASERLEHHFTLPYPYSHQEKQLHIDEQSTPYSRFFVLRFTNPHPPSVSANYLNSPHRASVSPHRRARGTSGSGSDRSGGSASSGDPIQKQRLPIAFCSPHALSLLGIKLQPHHESNPSAVVADIHRGGTGFLSQVLMLGGAGAGVVSGPSGKRALKRVVSSWVPLKDGVGRVGWVVLVLTPVGDAL</sequence>
<reference evidence="7" key="1">
    <citation type="journal article" date="2023" name="Mol. Phylogenet. Evol.">
        <title>Genome-scale phylogeny and comparative genomics of the fungal order Sordariales.</title>
        <authorList>
            <person name="Hensen N."/>
            <person name="Bonometti L."/>
            <person name="Westerberg I."/>
            <person name="Brannstrom I.O."/>
            <person name="Guillou S."/>
            <person name="Cros-Aarteil S."/>
            <person name="Calhoun S."/>
            <person name="Haridas S."/>
            <person name="Kuo A."/>
            <person name="Mondo S."/>
            <person name="Pangilinan J."/>
            <person name="Riley R."/>
            <person name="LaButti K."/>
            <person name="Andreopoulos B."/>
            <person name="Lipzen A."/>
            <person name="Chen C."/>
            <person name="Yan M."/>
            <person name="Daum C."/>
            <person name="Ng V."/>
            <person name="Clum A."/>
            <person name="Steindorff A."/>
            <person name="Ohm R.A."/>
            <person name="Martin F."/>
            <person name="Silar P."/>
            <person name="Natvig D.O."/>
            <person name="Lalanne C."/>
            <person name="Gautier V."/>
            <person name="Ament-Velasquez S.L."/>
            <person name="Kruys A."/>
            <person name="Hutchinson M.I."/>
            <person name="Powell A.J."/>
            <person name="Barry K."/>
            <person name="Miller A.N."/>
            <person name="Grigoriev I.V."/>
            <person name="Debuchy R."/>
            <person name="Gladieux P."/>
            <person name="Hiltunen Thoren M."/>
            <person name="Johannesson H."/>
        </authorList>
    </citation>
    <scope>NUCLEOTIDE SEQUENCE</scope>
    <source>
        <strain evidence="7">CBS 141.50</strain>
    </source>
</reference>
<dbReference type="SUPFAM" id="SSF55785">
    <property type="entry name" value="PYP-like sensor domain (PAS domain)"/>
    <property type="match status" value="1"/>
</dbReference>
<organism evidence="7 8">
    <name type="scientific">Dichotomopilus funicola</name>
    <dbReference type="NCBI Taxonomy" id="1934379"/>
    <lineage>
        <taxon>Eukaryota</taxon>
        <taxon>Fungi</taxon>
        <taxon>Dikarya</taxon>
        <taxon>Ascomycota</taxon>
        <taxon>Pezizomycotina</taxon>
        <taxon>Sordariomycetes</taxon>
        <taxon>Sordariomycetidae</taxon>
        <taxon>Sordariales</taxon>
        <taxon>Chaetomiaceae</taxon>
        <taxon>Dichotomopilus</taxon>
    </lineage>
</organism>
<dbReference type="InterPro" id="IPR035965">
    <property type="entry name" value="PAS-like_dom_sf"/>
</dbReference>
<evidence type="ECO:0000256" key="2">
    <source>
        <dbReference type="ARBA" id="ARBA00022643"/>
    </source>
</evidence>
<feature type="region of interest" description="Disordered" evidence="4">
    <location>
        <begin position="408"/>
        <end position="500"/>
    </location>
</feature>
<protein>
    <recommendedName>
        <fullName evidence="9">LOV domain-containing protein</fullName>
    </recommendedName>
</protein>
<comment type="caution">
    <text evidence="7">The sequence shown here is derived from an EMBL/GenBank/DDBJ whole genome shotgun (WGS) entry which is preliminary data.</text>
</comment>
<evidence type="ECO:0000256" key="3">
    <source>
        <dbReference type="ARBA" id="ARBA00022991"/>
    </source>
</evidence>
<proteinExistence type="predicted"/>
<evidence type="ECO:0000259" key="6">
    <source>
        <dbReference type="Pfam" id="PF13426"/>
    </source>
</evidence>
<feature type="region of interest" description="Disordered" evidence="4">
    <location>
        <begin position="1"/>
        <end position="90"/>
    </location>
</feature>
<keyword evidence="8" id="KW-1185">Reference proteome</keyword>
<evidence type="ECO:0000313" key="7">
    <source>
        <dbReference type="EMBL" id="KAK4146040.1"/>
    </source>
</evidence>
<dbReference type="InterPro" id="IPR000014">
    <property type="entry name" value="PAS"/>
</dbReference>
<dbReference type="Proteomes" id="UP001302676">
    <property type="component" value="Unassembled WGS sequence"/>
</dbReference>
<feature type="compositionally biased region" description="Basic residues" evidence="4">
    <location>
        <begin position="448"/>
        <end position="472"/>
    </location>
</feature>
<feature type="compositionally biased region" description="Low complexity" evidence="4">
    <location>
        <begin position="52"/>
        <end position="61"/>
    </location>
</feature>
<dbReference type="InterPro" id="IPR016137">
    <property type="entry name" value="RGS"/>
</dbReference>
<dbReference type="InterPro" id="IPR044926">
    <property type="entry name" value="RGS_subdomain_2"/>
</dbReference>
<dbReference type="PANTHER" id="PTHR47429:SF2">
    <property type="entry name" value="PROTEIN TWIN LOV 1"/>
    <property type="match status" value="1"/>
</dbReference>
<keyword evidence="1" id="KW-0285">Flavoprotein</keyword>
<keyword evidence="3" id="KW-0157">Chromophore</keyword>
<feature type="domain" description="RGS" evidence="5">
    <location>
        <begin position="145"/>
        <end position="254"/>
    </location>
</feature>
<feature type="compositionally biased region" description="Low complexity" evidence="4">
    <location>
        <begin position="566"/>
        <end position="583"/>
    </location>
</feature>
<accession>A0AAN6V8N7</accession>